<dbReference type="VEuPathDB" id="FungiDB:L203_04098"/>
<evidence type="ECO:0000256" key="1">
    <source>
        <dbReference type="SAM" id="MobiDB-lite"/>
    </source>
</evidence>
<accession>D2JWX7</accession>
<dbReference type="PANTHER" id="PTHR34066:SF1">
    <property type="entry name" value="DUF1764 FAMILY PROTEIN"/>
    <property type="match status" value="1"/>
</dbReference>
<reference evidence="2" key="1">
    <citation type="journal article" date="2010" name="PLoS ONE">
        <title>Morphological and genomic characterization of Filobasidiella depauperata: a homothallic sibling species of the pathogenic cryptococcus species complex.</title>
        <authorList>
            <person name="Rodriguez-Carres M."/>
            <person name="Findley K."/>
            <person name="Sun S."/>
            <person name="Dietrich F.S."/>
            <person name="Heitman J."/>
        </authorList>
    </citation>
    <scope>NUCLEOTIDE SEQUENCE</scope>
    <source>
        <strain evidence="2">CBS7855</strain>
    </source>
</reference>
<dbReference type="VEuPathDB" id="FungiDB:L204_02803"/>
<dbReference type="EMBL" id="GU131350">
    <property type="protein sequence ID" value="ACZ80680.1"/>
    <property type="molecule type" value="Genomic_DNA"/>
</dbReference>
<sequence>MPKNTASLELQVKKQWPNNNETLSIDDIFAAPKTKRPKAGATSVIVVTESEKKKKNKRKAEEPVTSTSKDAVVAPEDGSNKKRVASFDQREGVGYKRDKVKEVDTVVDLSTVNAAAPKSAVTKKAKKGSKIDRKEEEDDEVFKDSRGTGPRRQTEEGYLIFKEAELGIDPEAGGTPLCRQDTLLHTSKLLPIPSPSHAVILIDLERQLVHIFDILTIPHTYCFTLFTLHNYFAPLLPSMTHVPVSVPYSAEDERHVSLQRKRNYVGCVKIRETIGRYMG</sequence>
<dbReference type="PANTHER" id="PTHR34066">
    <property type="entry name" value="GROWTH FACTOR 2"/>
    <property type="match status" value="1"/>
</dbReference>
<proteinExistence type="predicted"/>
<feature type="region of interest" description="Disordered" evidence="1">
    <location>
        <begin position="117"/>
        <end position="154"/>
    </location>
</feature>
<name>D2JWX7_9TREE</name>
<organism evidence="2">
    <name type="scientific">Cryptococcus depauperatus</name>
    <dbReference type="NCBI Taxonomy" id="5208"/>
    <lineage>
        <taxon>Eukaryota</taxon>
        <taxon>Fungi</taxon>
        <taxon>Dikarya</taxon>
        <taxon>Basidiomycota</taxon>
        <taxon>Agaricomycotina</taxon>
        <taxon>Tremellomycetes</taxon>
        <taxon>Tremellales</taxon>
        <taxon>Cryptococcaceae</taxon>
        <taxon>Cryptococcus</taxon>
    </lineage>
</organism>
<dbReference type="InterPro" id="IPR013885">
    <property type="entry name" value="DUF1764_euk"/>
</dbReference>
<protein>
    <submittedName>
        <fullName evidence="2">Uncharacterized protein</fullName>
    </submittedName>
</protein>
<feature type="region of interest" description="Disordered" evidence="1">
    <location>
        <begin position="49"/>
        <end position="89"/>
    </location>
</feature>
<dbReference type="AlphaFoldDB" id="D2JWX7"/>
<dbReference type="Pfam" id="PF08576">
    <property type="entry name" value="DUF1764"/>
    <property type="match status" value="1"/>
</dbReference>
<evidence type="ECO:0000313" key="2">
    <source>
        <dbReference type="EMBL" id="ACZ80680.1"/>
    </source>
</evidence>